<dbReference type="InterPro" id="IPR003107">
    <property type="entry name" value="HAT"/>
</dbReference>
<dbReference type="GO" id="GO:0006397">
    <property type="term" value="P:mRNA processing"/>
    <property type="evidence" value="ECO:0007669"/>
    <property type="project" value="UniProtKB-KW"/>
</dbReference>
<organism evidence="13">
    <name type="scientific">Blastobotrys adeninivorans</name>
    <name type="common">Yeast</name>
    <name type="synonym">Arxula adeninivorans</name>
    <dbReference type="NCBI Taxonomy" id="409370"/>
    <lineage>
        <taxon>Eukaryota</taxon>
        <taxon>Fungi</taxon>
        <taxon>Dikarya</taxon>
        <taxon>Ascomycota</taxon>
        <taxon>Saccharomycotina</taxon>
        <taxon>Dipodascomycetes</taxon>
        <taxon>Dipodascales</taxon>
        <taxon>Trichomonascaceae</taxon>
        <taxon>Blastobotrys</taxon>
    </lineage>
</organism>
<keyword evidence="2" id="KW-0507">mRNA processing</keyword>
<evidence type="ECO:0000256" key="7">
    <source>
        <dbReference type="ARBA" id="ARBA00026188"/>
    </source>
</evidence>
<dbReference type="InterPro" id="IPR011990">
    <property type="entry name" value="TPR-like_helical_dom_sf"/>
</dbReference>
<dbReference type="SUPFAM" id="SSF54928">
    <property type="entry name" value="RNA-binding domain, RBD"/>
    <property type="match status" value="3"/>
</dbReference>
<proteinExistence type="predicted"/>
<dbReference type="PhylomeDB" id="A0A060T5D6"/>
<dbReference type="AlphaFoldDB" id="A0A060T5D6"/>
<accession>A0A060T5D6</accession>
<dbReference type="Gene3D" id="3.30.70.330">
    <property type="match status" value="4"/>
</dbReference>
<dbReference type="InterPro" id="IPR035979">
    <property type="entry name" value="RBD_domain_sf"/>
</dbReference>
<dbReference type="CDD" id="cd12296">
    <property type="entry name" value="RRM1_Prp24"/>
    <property type="match status" value="1"/>
</dbReference>
<reference evidence="13" key="2">
    <citation type="submission" date="2014-06" db="EMBL/GenBank/DDBJ databases">
        <title>The complete genome of Blastobotrys (Arxula) adeninivorans LS3 - a yeast of biotechnological interest.</title>
        <authorList>
            <person name="Kunze G."/>
            <person name="Gaillardin C."/>
            <person name="Czernicka M."/>
            <person name="Durrens P."/>
            <person name="Martin T."/>
            <person name="Boer E."/>
            <person name="Gabaldon T."/>
            <person name="Cruz J."/>
            <person name="Talla E."/>
            <person name="Marck C."/>
            <person name="Goffeau A."/>
            <person name="Barbe V."/>
            <person name="Baret P."/>
            <person name="Baronian K."/>
            <person name="Beier S."/>
            <person name="Bleykasten C."/>
            <person name="Bode R."/>
            <person name="Casaregola S."/>
            <person name="Despons L."/>
            <person name="Fairhead C."/>
            <person name="Giersberg M."/>
            <person name="Gierski P."/>
            <person name="Hahnel U."/>
            <person name="Hartmann A."/>
            <person name="Jankowska D."/>
            <person name="Jubin C."/>
            <person name="Jung P."/>
            <person name="Lafontaine I."/>
            <person name="Leh-Louis V."/>
            <person name="Lemaire M."/>
            <person name="Marcet-Houben M."/>
            <person name="Mascher M."/>
            <person name="Morel G."/>
            <person name="Richard G.-F."/>
            <person name="Riechen J."/>
            <person name="Sacerdot C."/>
            <person name="Sarkar A."/>
            <person name="Savel G."/>
            <person name="Schacherer J."/>
            <person name="Sherman D."/>
            <person name="Straub M.-L."/>
            <person name="Stein N."/>
            <person name="Thierry A."/>
            <person name="Trautwein-Schult A."/>
            <person name="Westhof E."/>
            <person name="Worch S."/>
            <person name="Dujon B."/>
            <person name="Souciet J.-L."/>
            <person name="Wincker P."/>
            <person name="Scholz U."/>
            <person name="Neuveglise N."/>
        </authorList>
    </citation>
    <scope>NUCLEOTIDE SEQUENCE</scope>
    <source>
        <strain evidence="13">LS3</strain>
    </source>
</reference>
<feature type="compositionally biased region" description="Basic and acidic residues" evidence="11">
    <location>
        <begin position="547"/>
        <end position="559"/>
    </location>
</feature>
<evidence type="ECO:0000256" key="6">
    <source>
        <dbReference type="ARBA" id="ARBA00023242"/>
    </source>
</evidence>
<reference evidence="13" key="1">
    <citation type="submission" date="2014-02" db="EMBL/GenBank/DDBJ databases">
        <authorList>
            <person name="Genoscope - CEA"/>
        </authorList>
    </citation>
    <scope>NUCLEOTIDE SEQUENCE</scope>
    <source>
        <strain evidence="13">LS3</strain>
    </source>
</reference>
<feature type="compositionally biased region" description="Basic residues" evidence="11">
    <location>
        <begin position="560"/>
        <end position="570"/>
    </location>
</feature>
<evidence type="ECO:0000256" key="9">
    <source>
        <dbReference type="ARBA" id="ARBA00093627"/>
    </source>
</evidence>
<evidence type="ECO:0000313" key="13">
    <source>
        <dbReference type="EMBL" id="CDP34391.1"/>
    </source>
</evidence>
<evidence type="ECO:0000256" key="2">
    <source>
        <dbReference type="ARBA" id="ARBA00022664"/>
    </source>
</evidence>
<feature type="domain" description="RRM" evidence="12">
    <location>
        <begin position="844"/>
        <end position="916"/>
    </location>
</feature>
<keyword evidence="3" id="KW-0677">Repeat</keyword>
<dbReference type="GO" id="GO:0008380">
    <property type="term" value="P:RNA splicing"/>
    <property type="evidence" value="ECO:0007669"/>
    <property type="project" value="UniProtKB-KW"/>
</dbReference>
<dbReference type="Gene3D" id="1.25.40.10">
    <property type="entry name" value="Tetratricopeptide repeat domain"/>
    <property type="match status" value="1"/>
</dbReference>
<keyword evidence="6" id="KW-0539">Nucleus</keyword>
<evidence type="ECO:0000259" key="12">
    <source>
        <dbReference type="PROSITE" id="PS50102"/>
    </source>
</evidence>
<evidence type="ECO:0000256" key="11">
    <source>
        <dbReference type="SAM" id="MobiDB-lite"/>
    </source>
</evidence>
<evidence type="ECO:0000256" key="3">
    <source>
        <dbReference type="ARBA" id="ARBA00022737"/>
    </source>
</evidence>
<evidence type="ECO:0000256" key="10">
    <source>
        <dbReference type="PROSITE-ProRule" id="PRU00176"/>
    </source>
</evidence>
<evidence type="ECO:0000256" key="8">
    <source>
        <dbReference type="ARBA" id="ARBA00093374"/>
    </source>
</evidence>
<dbReference type="GO" id="GO:0005688">
    <property type="term" value="C:U6 snRNP"/>
    <property type="evidence" value="ECO:0007669"/>
    <property type="project" value="UniProtKB-ARBA"/>
</dbReference>
<dbReference type="InterPro" id="IPR000504">
    <property type="entry name" value="RRM_dom"/>
</dbReference>
<feature type="domain" description="RRM" evidence="12">
    <location>
        <begin position="651"/>
        <end position="729"/>
    </location>
</feature>
<dbReference type="GO" id="GO:0003723">
    <property type="term" value="F:RNA binding"/>
    <property type="evidence" value="ECO:0007669"/>
    <property type="project" value="UniProtKB-UniRule"/>
</dbReference>
<dbReference type="Pfam" id="PF16842">
    <property type="entry name" value="RRM_occluded"/>
    <property type="match status" value="1"/>
</dbReference>
<dbReference type="InterPro" id="IPR012677">
    <property type="entry name" value="Nucleotide-bd_a/b_plait_sf"/>
</dbReference>
<feature type="region of interest" description="Disordered" evidence="11">
    <location>
        <begin position="513"/>
        <end position="582"/>
    </location>
</feature>
<dbReference type="InterPro" id="IPR034397">
    <property type="entry name" value="Prp24_RRM1"/>
</dbReference>
<comment type="subcellular location">
    <subcellularLocation>
        <location evidence="1">Nucleus</location>
    </subcellularLocation>
</comment>
<dbReference type="PANTHER" id="PTHR24012">
    <property type="entry name" value="RNA BINDING PROTEIN"/>
    <property type="match status" value="1"/>
</dbReference>
<evidence type="ECO:0000256" key="4">
    <source>
        <dbReference type="ARBA" id="ARBA00022884"/>
    </source>
</evidence>
<dbReference type="PROSITE" id="PS50102">
    <property type="entry name" value="RRM"/>
    <property type="match status" value="4"/>
</dbReference>
<dbReference type="InterPro" id="IPR008847">
    <property type="entry name" value="Suf"/>
</dbReference>
<gene>
    <name evidence="13" type="ORF">GNLVRS02_ARAD1C11264g</name>
</gene>
<evidence type="ECO:0000256" key="5">
    <source>
        <dbReference type="ARBA" id="ARBA00023187"/>
    </source>
</evidence>
<keyword evidence="5" id="KW-0508">mRNA splicing</keyword>
<dbReference type="SMART" id="SM00386">
    <property type="entry name" value="HAT"/>
    <property type="match status" value="3"/>
</dbReference>
<keyword evidence="4 10" id="KW-0694">RNA-binding</keyword>
<dbReference type="SMART" id="SM00360">
    <property type="entry name" value="RRM"/>
    <property type="match status" value="4"/>
</dbReference>
<dbReference type="SUPFAM" id="SSF48452">
    <property type="entry name" value="TPR-like"/>
    <property type="match status" value="1"/>
</dbReference>
<comment type="function">
    <text evidence="8">Functions as a recycling factor of the spliceosome, a machinery that forms on each precursor-messenger RNA (pre-mRNA) and catalyzes the removal of introns. Chaperones the re-annealing of U4 and U6 snRNAs (small nuclear RNAs) released from previous rounds of splicing, an initial step in reforming the U4/U6-U5 tri-snRNP (small nuclear ribonucleoprotein) that can reassemble into another spliceosome complex; this step involves binding U6 and facilitating the unwinding of the U6 internal stem loop, followed by base-pairing of U6 to U4.</text>
</comment>
<feature type="domain" description="RRM" evidence="12">
    <location>
        <begin position="576"/>
        <end position="650"/>
    </location>
</feature>
<protein>
    <recommendedName>
        <fullName evidence="9">U4/U6 snRNA-associated-splicing factor PRP24</fullName>
    </recommendedName>
    <alternativeName>
        <fullName evidence="7">mRNA 3'-end-processing protein RNA14</fullName>
    </alternativeName>
</protein>
<evidence type="ECO:0000256" key="1">
    <source>
        <dbReference type="ARBA" id="ARBA00004123"/>
    </source>
</evidence>
<dbReference type="InterPro" id="IPR031766">
    <property type="entry name" value="RRM_occluded"/>
</dbReference>
<dbReference type="Pfam" id="PF05843">
    <property type="entry name" value="Suf"/>
    <property type="match status" value="1"/>
</dbReference>
<sequence>MELDRELVEQRSSVEELLHNVESNLYSYDAHRALIEKLKTMAGMDEVLQGARTTMVAVILPTEDMWIDWIDESLGDDKDPREIQETMAMAVRSCPTVTLWRKYTSFLVELYRKYQSDPSSDPRIEGFPYLDYDLLKAELLAGVESTLYYIPDSQDVWQVYQEFMTYCLEKSQSMLPAVKEMYVQRISVPHAQIDDTFSQYSSFITAHDNANYESLMVSAQKKYSEAKAALEARDEWESALRSDPTNLSIYADYIQWELHRPKKHFNQNMVKALYERAIMINQFTPEVWDDYILFLCDQIFTQETVDSVVTRATRACPWSGTLWAHKIRLGEVNNLDEEQMLEIKSTLDGVSSLNAKEGFEEWKIARTAWLSYLYRLNLSHDDELKSEVVEACQECIEKLNSAKSCRTLDMEQIIVEILTKLDCMDEARAAFGIFSKYQGIKAEFWIKWFQWEQVHGDYQSALNVITRAISRNYVDYPEQLTQAYVEYERLNGTAYSIQNSIIKSRHKLRAVARKRAEEESRSQSRAATEIPLGQPADDGASNSVQKRPLENADMGENKGARSKKQKKRSAHDREHNTVTVSNLPTAVTEDDLANFFAECGQIKSSSIHQVRGCSSVALVEFSTEEDKLAALTRDKKELKGQQVVVASGGDATVWVTNFPPEYTEESLRGLFEPFGPVVNIRFPSLKYDSTRRFCYVQYVLPESAEQAVQHLDGKAVGEGDALVVKISDPSKHHERNDPISEKRELYVKDIDFKTVDKQQLDDLFSKYGTIELLRLPASKTKGATNKLHDGYAFIIYSTGEEAQRALELDGTKLGSRNISVSYAMKQSRQNRNERRRDTSVQKENIAVARNIADTVSSAQLKAVFEKFGEVKRVDLDPSAGTARVEFASAAAAGKAALSLEGHEISGQAITFLKAIKPTQKPVTMFVPRNARTKK</sequence>
<name>A0A060T5D6_BLAAD</name>
<dbReference type="EMBL" id="HG937693">
    <property type="protein sequence ID" value="CDP34391.1"/>
    <property type="molecule type" value="Genomic_DNA"/>
</dbReference>
<dbReference type="FunFam" id="3.30.70.330:FF:000365">
    <property type="entry name" value="U4/U6 snRNA-associated-splicing factor PRP24"/>
    <property type="match status" value="1"/>
</dbReference>
<dbReference type="Pfam" id="PF00076">
    <property type="entry name" value="RRM_1"/>
    <property type="match status" value="3"/>
</dbReference>
<feature type="domain" description="RRM" evidence="12">
    <location>
        <begin position="743"/>
        <end position="825"/>
    </location>
</feature>